<dbReference type="AlphaFoldDB" id="A0AAD6ZHC1"/>
<protein>
    <submittedName>
        <fullName evidence="1">Uncharacterized protein</fullName>
    </submittedName>
</protein>
<proteinExistence type="predicted"/>
<name>A0AAD6ZHC1_9AGAR</name>
<dbReference type="EMBL" id="JARIHO010000050">
    <property type="protein sequence ID" value="KAJ7321707.1"/>
    <property type="molecule type" value="Genomic_DNA"/>
</dbReference>
<keyword evidence="2" id="KW-1185">Reference proteome</keyword>
<reference evidence="1" key="1">
    <citation type="submission" date="2023-03" db="EMBL/GenBank/DDBJ databases">
        <title>Massive genome expansion in bonnet fungi (Mycena s.s.) driven by repeated elements and novel gene families across ecological guilds.</title>
        <authorList>
            <consortium name="Lawrence Berkeley National Laboratory"/>
            <person name="Harder C.B."/>
            <person name="Miyauchi S."/>
            <person name="Viragh M."/>
            <person name="Kuo A."/>
            <person name="Thoen E."/>
            <person name="Andreopoulos B."/>
            <person name="Lu D."/>
            <person name="Skrede I."/>
            <person name="Drula E."/>
            <person name="Henrissat B."/>
            <person name="Morin E."/>
            <person name="Kohler A."/>
            <person name="Barry K."/>
            <person name="LaButti K."/>
            <person name="Morin E."/>
            <person name="Salamov A."/>
            <person name="Lipzen A."/>
            <person name="Mereny Z."/>
            <person name="Hegedus B."/>
            <person name="Baldrian P."/>
            <person name="Stursova M."/>
            <person name="Weitz H."/>
            <person name="Taylor A."/>
            <person name="Grigoriev I.V."/>
            <person name="Nagy L.G."/>
            <person name="Martin F."/>
            <person name="Kauserud H."/>
        </authorList>
    </citation>
    <scope>NUCLEOTIDE SEQUENCE</scope>
    <source>
        <strain evidence="1">CBHHK002</strain>
    </source>
</reference>
<sequence>MASRFTLPPELEREILETAALRYPEMIPPLLRICRRAQIWLEPLLFRVVDLSHEPQLLAAESKDPTFLQHAVRNVHASFENRPDAISRYNKLLWKCPGIINLSVDFNLDDIGAGALREMRLKKLAVTVPSVISTWYLAGCTDPLFQSITHLDLFQGPRKAKSEWRHWRGLARLPALTHLALSPTIAIDILADVVVECPRLTLMVVAMYSWDSLAVKASLTLRATDPRVVLILMASTYPIEWKLGALGGDDFWVRAETFIDRRRAGEIGSTCYLLDENATTQPLRLPINHRRT</sequence>
<accession>A0AAD6ZHC1</accession>
<gene>
    <name evidence="1" type="ORF">DFH08DRAFT_889351</name>
</gene>
<comment type="caution">
    <text evidence="1">The sequence shown here is derived from an EMBL/GenBank/DDBJ whole genome shotgun (WGS) entry which is preliminary data.</text>
</comment>
<dbReference type="Proteomes" id="UP001218218">
    <property type="component" value="Unassembled WGS sequence"/>
</dbReference>
<organism evidence="1 2">
    <name type="scientific">Mycena albidolilacea</name>
    <dbReference type="NCBI Taxonomy" id="1033008"/>
    <lineage>
        <taxon>Eukaryota</taxon>
        <taxon>Fungi</taxon>
        <taxon>Dikarya</taxon>
        <taxon>Basidiomycota</taxon>
        <taxon>Agaricomycotina</taxon>
        <taxon>Agaricomycetes</taxon>
        <taxon>Agaricomycetidae</taxon>
        <taxon>Agaricales</taxon>
        <taxon>Marasmiineae</taxon>
        <taxon>Mycenaceae</taxon>
        <taxon>Mycena</taxon>
    </lineage>
</organism>
<evidence type="ECO:0000313" key="2">
    <source>
        <dbReference type="Proteomes" id="UP001218218"/>
    </source>
</evidence>
<evidence type="ECO:0000313" key="1">
    <source>
        <dbReference type="EMBL" id="KAJ7321707.1"/>
    </source>
</evidence>